<reference evidence="1 2" key="1">
    <citation type="submission" date="2019-05" db="EMBL/GenBank/DDBJ databases">
        <title>Another draft genome of Portunus trituberculatus and its Hox gene families provides insights of decapod evolution.</title>
        <authorList>
            <person name="Jeong J.-H."/>
            <person name="Song I."/>
            <person name="Kim S."/>
            <person name="Choi T."/>
            <person name="Kim D."/>
            <person name="Ryu S."/>
            <person name="Kim W."/>
        </authorList>
    </citation>
    <scope>NUCLEOTIDE SEQUENCE [LARGE SCALE GENOMIC DNA]</scope>
    <source>
        <tissue evidence="1">Muscle</tissue>
    </source>
</reference>
<keyword evidence="2" id="KW-1185">Reference proteome</keyword>
<comment type="caution">
    <text evidence="1">The sequence shown here is derived from an EMBL/GenBank/DDBJ whole genome shotgun (WGS) entry which is preliminary data.</text>
</comment>
<accession>A0A5B7J7V6</accession>
<dbReference type="Proteomes" id="UP000324222">
    <property type="component" value="Unassembled WGS sequence"/>
</dbReference>
<protein>
    <submittedName>
        <fullName evidence="1">Uncharacterized protein</fullName>
    </submittedName>
</protein>
<gene>
    <name evidence="1" type="ORF">E2C01_085536</name>
</gene>
<proteinExistence type="predicted"/>
<sequence length="32" mass="3654">MWPLFLKATEMTSFVPKSVFAVDNVEIVLTCH</sequence>
<dbReference type="EMBL" id="VSRR010084753">
    <property type="protein sequence ID" value="MPC90543.1"/>
    <property type="molecule type" value="Genomic_DNA"/>
</dbReference>
<evidence type="ECO:0000313" key="1">
    <source>
        <dbReference type="EMBL" id="MPC90543.1"/>
    </source>
</evidence>
<organism evidence="1 2">
    <name type="scientific">Portunus trituberculatus</name>
    <name type="common">Swimming crab</name>
    <name type="synonym">Neptunus trituberculatus</name>
    <dbReference type="NCBI Taxonomy" id="210409"/>
    <lineage>
        <taxon>Eukaryota</taxon>
        <taxon>Metazoa</taxon>
        <taxon>Ecdysozoa</taxon>
        <taxon>Arthropoda</taxon>
        <taxon>Crustacea</taxon>
        <taxon>Multicrustacea</taxon>
        <taxon>Malacostraca</taxon>
        <taxon>Eumalacostraca</taxon>
        <taxon>Eucarida</taxon>
        <taxon>Decapoda</taxon>
        <taxon>Pleocyemata</taxon>
        <taxon>Brachyura</taxon>
        <taxon>Eubrachyura</taxon>
        <taxon>Portunoidea</taxon>
        <taxon>Portunidae</taxon>
        <taxon>Portuninae</taxon>
        <taxon>Portunus</taxon>
    </lineage>
</organism>
<dbReference type="AlphaFoldDB" id="A0A5B7J7V6"/>
<name>A0A5B7J7V6_PORTR</name>
<evidence type="ECO:0000313" key="2">
    <source>
        <dbReference type="Proteomes" id="UP000324222"/>
    </source>
</evidence>